<dbReference type="GO" id="GO:0005884">
    <property type="term" value="C:actin filament"/>
    <property type="evidence" value="ECO:0007669"/>
    <property type="project" value="TreeGrafter"/>
</dbReference>
<accession>A0A2Z6N235</accession>
<dbReference type="OrthoDB" id="21595at2759"/>
<evidence type="ECO:0000313" key="3">
    <source>
        <dbReference type="EMBL" id="GAU25429.1"/>
    </source>
</evidence>
<dbReference type="InterPro" id="IPR036872">
    <property type="entry name" value="CH_dom_sf"/>
</dbReference>
<keyword evidence="4" id="KW-1185">Reference proteome</keyword>
<dbReference type="GO" id="GO:0008093">
    <property type="term" value="F:cytoskeletal anchor activity"/>
    <property type="evidence" value="ECO:0007669"/>
    <property type="project" value="TreeGrafter"/>
</dbReference>
<keyword evidence="2" id="KW-1133">Transmembrane helix</keyword>
<dbReference type="SUPFAM" id="SSF47576">
    <property type="entry name" value="Calponin-homology domain, CH-domain"/>
    <property type="match status" value="1"/>
</dbReference>
<name>A0A2Z6N235_TRISU</name>
<evidence type="ECO:0008006" key="5">
    <source>
        <dbReference type="Google" id="ProtNLM"/>
    </source>
</evidence>
<evidence type="ECO:0000256" key="1">
    <source>
        <dbReference type="SAM" id="MobiDB-lite"/>
    </source>
</evidence>
<feature type="transmembrane region" description="Helical" evidence="2">
    <location>
        <begin position="794"/>
        <end position="815"/>
    </location>
</feature>
<dbReference type="Proteomes" id="UP000242715">
    <property type="component" value="Unassembled WGS sequence"/>
</dbReference>
<dbReference type="EMBL" id="DF973311">
    <property type="protein sequence ID" value="GAU25429.1"/>
    <property type="molecule type" value="Genomic_DNA"/>
</dbReference>
<protein>
    <recommendedName>
        <fullName evidence="5">Calponin-homology (CH) domain-containing protein</fullName>
    </recommendedName>
</protein>
<proteinExistence type="predicted"/>
<organism evidence="3 4">
    <name type="scientific">Trifolium subterraneum</name>
    <name type="common">Subterranean clover</name>
    <dbReference type="NCBI Taxonomy" id="3900"/>
    <lineage>
        <taxon>Eukaryota</taxon>
        <taxon>Viridiplantae</taxon>
        <taxon>Streptophyta</taxon>
        <taxon>Embryophyta</taxon>
        <taxon>Tracheophyta</taxon>
        <taxon>Spermatophyta</taxon>
        <taxon>Magnoliopsida</taxon>
        <taxon>eudicotyledons</taxon>
        <taxon>Gunneridae</taxon>
        <taxon>Pentapetalae</taxon>
        <taxon>rosids</taxon>
        <taxon>fabids</taxon>
        <taxon>Fabales</taxon>
        <taxon>Fabaceae</taxon>
        <taxon>Papilionoideae</taxon>
        <taxon>50 kb inversion clade</taxon>
        <taxon>NPAAA clade</taxon>
        <taxon>Hologalegina</taxon>
        <taxon>IRL clade</taxon>
        <taxon>Trifolieae</taxon>
        <taxon>Trifolium</taxon>
    </lineage>
</organism>
<feature type="region of interest" description="Disordered" evidence="1">
    <location>
        <begin position="352"/>
        <end position="416"/>
    </location>
</feature>
<keyword evidence="2" id="KW-0812">Transmembrane</keyword>
<reference evidence="4" key="1">
    <citation type="journal article" date="2017" name="Front. Plant Sci.">
        <title>Climate Clever Clovers: New Paradigm to Reduce the Environmental Footprint of Ruminants by Breeding Low Methanogenic Forages Utilizing Haplotype Variation.</title>
        <authorList>
            <person name="Kaur P."/>
            <person name="Appels R."/>
            <person name="Bayer P.E."/>
            <person name="Keeble-Gagnere G."/>
            <person name="Wang J."/>
            <person name="Hirakawa H."/>
            <person name="Shirasawa K."/>
            <person name="Vercoe P."/>
            <person name="Stefanova K."/>
            <person name="Durmic Z."/>
            <person name="Nichols P."/>
            <person name="Revell C."/>
            <person name="Isobe S.N."/>
            <person name="Edwards D."/>
            <person name="Erskine W."/>
        </authorList>
    </citation>
    <scope>NUCLEOTIDE SEQUENCE [LARGE SCALE GENOMIC DNA]</scope>
    <source>
        <strain evidence="4">cv. Daliak</strain>
    </source>
</reference>
<feature type="compositionally biased region" description="Polar residues" evidence="1">
    <location>
        <begin position="394"/>
        <end position="413"/>
    </location>
</feature>
<gene>
    <name evidence="3" type="ORF">TSUD_70820</name>
</gene>
<dbReference type="Gene3D" id="1.10.418.10">
    <property type="entry name" value="Calponin-like domain"/>
    <property type="match status" value="1"/>
</dbReference>
<dbReference type="GO" id="GO:0051764">
    <property type="term" value="P:actin crosslink formation"/>
    <property type="evidence" value="ECO:0007669"/>
    <property type="project" value="TreeGrafter"/>
</dbReference>
<sequence length="864" mass="97206">MVCEEESSSTIQPLNIASSHSSSFRELDDAFLQTQTRIWLGEVLQIRLDEQLIISELLANGELLFQVSKVMWKLLLEKHMELRHLKAYKSHPFSSKRNSGIYRPYSNVDSFLKICKILGLTGIDLFTPSDVVERRNTRKVCMCIRSFSIKSRSMNINVPDFDIVTCKVAMPKDMVGCIRRSIELSRSVLTDSSSHDLQKQARRKSSQGTSSNRDYATYSDPTNDTEIIMHPFPQSYDLHADDDLYDYKSEINYNIPDLMVESAFVSGDLGQLDIRNQQRNEISNDEFELLSSMKSLESHCSDNIEHEHDWKLTWPSSSTSGDLNMDVIGVTPHLDTRVEEDQESRNMDYNHFEHDSLRNNAPVFGTPTNDKTSVMGATSHAKNKDADLIDEENSTPNEHQSASSQGSNPTPESIESGRCLDVLDNMEVLQVAGMSCLTREPLNLGDLFDAENNIQNIESFKSHTDKNDQRDKIKEFEAQDLMKSNELVHDIASSERSSYPVNKFEEIEDSLYSPDCHFWNTNSSDRAVPHSNDISSTILKNSLAYEDMESQADSRCSDNASSNQSEERLTCHSYYLLEFCKWDQKGKCVMTSNRVKDDQSSSCLLEDGSHKETTHCKQEDSEVLMSKVMLSCVPSEEGIVNAAAIKLGSDGKLNNGCLDLGSNALGVDKCEKCRTQWDDSNDSYGKGVTIQDIGDRGQMILDMITNDIVALSNCDEDVSNTGCGTTNQSSKLECKDIHQKCHYDKYHICHLEHTLSHIKEEIKPEDESVHSLEYLVETEDDGVKIPKPKPQKKLLLRSVLGGATAVGLLFIFLHLRKNGGEKAAQPSKTPSHKNKDKIQKNSIEKVTKISTAKGVYSAKKLQLK</sequence>
<feature type="compositionally biased region" description="Polar residues" evidence="1">
    <location>
        <begin position="206"/>
        <end position="222"/>
    </location>
</feature>
<keyword evidence="2" id="KW-0472">Membrane</keyword>
<dbReference type="AlphaFoldDB" id="A0A2Z6N235"/>
<dbReference type="PANTHER" id="PTHR46756:SF18">
    <property type="entry name" value="GAS2-LIKE PROTEIN PICKLED EGGS"/>
    <property type="match status" value="1"/>
</dbReference>
<feature type="region of interest" description="Disordered" evidence="1">
    <location>
        <begin position="821"/>
        <end position="842"/>
    </location>
</feature>
<evidence type="ECO:0000256" key="2">
    <source>
        <dbReference type="SAM" id="Phobius"/>
    </source>
</evidence>
<feature type="compositionally biased region" description="Polar residues" evidence="1">
    <location>
        <begin position="366"/>
        <end position="376"/>
    </location>
</feature>
<feature type="region of interest" description="Disordered" evidence="1">
    <location>
        <begin position="193"/>
        <end position="222"/>
    </location>
</feature>
<dbReference type="GO" id="GO:0051015">
    <property type="term" value="F:actin filament binding"/>
    <property type="evidence" value="ECO:0007669"/>
    <property type="project" value="TreeGrafter"/>
</dbReference>
<evidence type="ECO:0000313" key="4">
    <source>
        <dbReference type="Proteomes" id="UP000242715"/>
    </source>
</evidence>
<dbReference type="PANTHER" id="PTHR46756">
    <property type="entry name" value="TRANSGELIN"/>
    <property type="match status" value="1"/>
</dbReference>